<evidence type="ECO:0000313" key="3">
    <source>
        <dbReference type="Proteomes" id="UP001596183"/>
    </source>
</evidence>
<organism evidence="2 3">
    <name type="scientific">Streptomyces incanus</name>
    <dbReference type="NCBI Taxonomy" id="887453"/>
    <lineage>
        <taxon>Bacteria</taxon>
        <taxon>Bacillati</taxon>
        <taxon>Actinomycetota</taxon>
        <taxon>Actinomycetes</taxon>
        <taxon>Kitasatosporales</taxon>
        <taxon>Streptomycetaceae</taxon>
        <taxon>Streptomyces</taxon>
    </lineage>
</organism>
<sequence>MRWDDPVTLGEVDQEIVTAPGEPTVGAAPFRTMFPPPLRTARTPRVFADMSARRTARFSAAGEDRPYATPAADGVGGPP</sequence>
<feature type="region of interest" description="Disordered" evidence="1">
    <location>
        <begin position="21"/>
        <end position="41"/>
    </location>
</feature>
<dbReference type="EMBL" id="JBHSPC010000101">
    <property type="protein sequence ID" value="MFC5674165.1"/>
    <property type="molecule type" value="Genomic_DNA"/>
</dbReference>
<gene>
    <name evidence="2" type="ORF">ACFP2V_30055</name>
</gene>
<name>A0ABW0XWY5_9ACTN</name>
<reference evidence="3" key="1">
    <citation type="journal article" date="2019" name="Int. J. Syst. Evol. Microbiol.">
        <title>The Global Catalogue of Microorganisms (GCM) 10K type strain sequencing project: providing services to taxonomists for standard genome sequencing and annotation.</title>
        <authorList>
            <consortium name="The Broad Institute Genomics Platform"/>
            <consortium name="The Broad Institute Genome Sequencing Center for Infectious Disease"/>
            <person name="Wu L."/>
            <person name="Ma J."/>
        </authorList>
    </citation>
    <scope>NUCLEOTIDE SEQUENCE [LARGE SCALE GENOMIC DNA]</scope>
    <source>
        <strain evidence="3">JCM 13852</strain>
    </source>
</reference>
<feature type="region of interest" description="Disordered" evidence="1">
    <location>
        <begin position="57"/>
        <end position="79"/>
    </location>
</feature>
<evidence type="ECO:0000313" key="2">
    <source>
        <dbReference type="EMBL" id="MFC5674165.1"/>
    </source>
</evidence>
<proteinExistence type="predicted"/>
<dbReference type="Proteomes" id="UP001596183">
    <property type="component" value="Unassembled WGS sequence"/>
</dbReference>
<comment type="caution">
    <text evidence="2">The sequence shown here is derived from an EMBL/GenBank/DDBJ whole genome shotgun (WGS) entry which is preliminary data.</text>
</comment>
<protein>
    <submittedName>
        <fullName evidence="2">Uncharacterized protein</fullName>
    </submittedName>
</protein>
<evidence type="ECO:0000256" key="1">
    <source>
        <dbReference type="SAM" id="MobiDB-lite"/>
    </source>
</evidence>
<dbReference type="RefSeq" id="WP_381218444.1">
    <property type="nucleotide sequence ID" value="NZ_JBHSPC010000101.1"/>
</dbReference>
<keyword evidence="3" id="KW-1185">Reference proteome</keyword>
<accession>A0ABW0XWY5</accession>